<keyword evidence="1" id="KW-0472">Membrane</keyword>
<evidence type="ECO:0000313" key="2">
    <source>
        <dbReference type="EMBL" id="EEQ54146.1"/>
    </source>
</evidence>
<feature type="transmembrane region" description="Helical" evidence="1">
    <location>
        <begin position="72"/>
        <end position="91"/>
    </location>
</feature>
<accession>C5E802</accession>
<feature type="transmembrane region" description="Helical" evidence="1">
    <location>
        <begin position="212"/>
        <end position="231"/>
    </location>
</feature>
<protein>
    <recommendedName>
        <fullName evidence="3">Zn-finger containing protein</fullName>
    </recommendedName>
</protein>
<dbReference type="InterPro" id="IPR046283">
    <property type="entry name" value="DUF6320"/>
</dbReference>
<reference evidence="2" key="1">
    <citation type="submission" date="2008-08" db="EMBL/GenBank/DDBJ databases">
        <title>Annotation of Bifidobacterium longum subsp. infantis CCUG 52486.</title>
        <authorList>
            <consortium name="The Broad Institute Genome Sequencing Platform"/>
            <person name="Gougoulias C."/>
            <person name="Tuohy K.M."/>
            <person name="Gibson G.R."/>
            <person name="Ward D."/>
            <person name="Mehta T."/>
            <person name="Young S."/>
            <person name="Jaffe D."/>
            <person name="Gnerre S."/>
            <person name="Berlin A."/>
            <person name="Heiman D."/>
            <person name="Hepburn T."/>
            <person name="Shea T."/>
            <person name="Sykes S."/>
            <person name="Alvarado L."/>
            <person name="Kodira C."/>
            <person name="Borodovsky M."/>
            <person name="Lander E."/>
            <person name="Galagan J."/>
            <person name="Nusbaum C."/>
            <person name="Birren B."/>
        </authorList>
    </citation>
    <scope>NUCLEOTIDE SEQUENCE [LARGE SCALE GENOMIC DNA]</scope>
    <source>
        <strain evidence="2">CCUG 52486</strain>
    </source>
</reference>
<feature type="transmembrane region" description="Helical" evidence="1">
    <location>
        <begin position="153"/>
        <end position="176"/>
    </location>
</feature>
<keyword evidence="1" id="KW-0812">Transmembrane</keyword>
<dbReference type="AlphaFoldDB" id="C5E802"/>
<feature type="transmembrane region" description="Helical" evidence="1">
    <location>
        <begin position="188"/>
        <end position="206"/>
    </location>
</feature>
<gene>
    <name evidence="2" type="ORF">BLIG_00095</name>
</gene>
<feature type="transmembrane region" description="Helical" evidence="1">
    <location>
        <begin position="129"/>
        <end position="147"/>
    </location>
</feature>
<dbReference type="HOGENOM" id="CLU_074820_1_0_11"/>
<dbReference type="Proteomes" id="UP000005084">
    <property type="component" value="Unassembled WGS sequence"/>
</dbReference>
<name>C5E802_BIFLI</name>
<dbReference type="EMBL" id="DS990238">
    <property type="protein sequence ID" value="EEQ54146.1"/>
    <property type="molecule type" value="Genomic_DNA"/>
</dbReference>
<evidence type="ECO:0008006" key="3">
    <source>
        <dbReference type="Google" id="ProtNLM"/>
    </source>
</evidence>
<feature type="transmembrane region" description="Helical" evidence="1">
    <location>
        <begin position="97"/>
        <end position="117"/>
    </location>
</feature>
<organism evidence="2">
    <name type="scientific">Bifidobacterium longum subsp. infantis CCUG 52486</name>
    <dbReference type="NCBI Taxonomy" id="537937"/>
    <lineage>
        <taxon>Bacteria</taxon>
        <taxon>Bacillati</taxon>
        <taxon>Actinomycetota</taxon>
        <taxon>Actinomycetes</taxon>
        <taxon>Bifidobacteriales</taxon>
        <taxon>Bifidobacteriaceae</taxon>
        <taxon>Bifidobacterium</taxon>
    </lineage>
</organism>
<keyword evidence="1" id="KW-1133">Transmembrane helix</keyword>
<sequence length="245" mass="27499">MSDSRRAGHQRPYEHRWRACGERSVGMKHCDACTVDFTGDMARCPLCQNELRGEASPAAFPAQQIYLRPRRLAVEIITFVTGAILLLHGFFSYLFSWPIPIASASAAALIISVLFINSAILHVPRPLRLMFRYFYIMLAIALVWFVATMNHVVTMFVIPITCLVSLVFDVVLLIVLRAKAIDEYAKYLAFDIVAGLMPLTFIPLGWAPWDVLVMVSGLVSLLVLLGLLVFARRQLFSEFGKQFSA</sequence>
<dbReference type="Pfam" id="PF19845">
    <property type="entry name" value="DUF6320"/>
    <property type="match status" value="1"/>
</dbReference>
<evidence type="ECO:0000256" key="1">
    <source>
        <dbReference type="SAM" id="Phobius"/>
    </source>
</evidence>
<proteinExistence type="predicted"/>